<dbReference type="Proteomes" id="UP001064489">
    <property type="component" value="Chromosome 2"/>
</dbReference>
<protein>
    <recommendedName>
        <fullName evidence="4">Retrotransposon gag domain-containing protein</fullName>
    </recommendedName>
</protein>
<accession>A0AAD5NKC0</accession>
<feature type="region of interest" description="Disordered" evidence="1">
    <location>
        <begin position="38"/>
        <end position="89"/>
    </location>
</feature>
<comment type="caution">
    <text evidence="2">The sequence shown here is derived from an EMBL/GenBank/DDBJ whole genome shotgun (WGS) entry which is preliminary data.</text>
</comment>
<evidence type="ECO:0000313" key="2">
    <source>
        <dbReference type="EMBL" id="KAI9161907.1"/>
    </source>
</evidence>
<gene>
    <name evidence="2" type="ORF">LWI28_021895</name>
</gene>
<keyword evidence="3" id="KW-1185">Reference proteome</keyword>
<feature type="compositionally biased region" description="Basic and acidic residues" evidence="1">
    <location>
        <begin position="79"/>
        <end position="89"/>
    </location>
</feature>
<reference evidence="2" key="1">
    <citation type="journal article" date="2022" name="Plant J.">
        <title>Strategies of tolerance reflected in two North American maple genomes.</title>
        <authorList>
            <person name="McEvoy S.L."/>
            <person name="Sezen U.U."/>
            <person name="Trouern-Trend A."/>
            <person name="McMahon S.M."/>
            <person name="Schaberg P.G."/>
            <person name="Yang J."/>
            <person name="Wegrzyn J.L."/>
            <person name="Swenson N.G."/>
        </authorList>
    </citation>
    <scope>NUCLEOTIDE SEQUENCE</scope>
    <source>
        <strain evidence="2">91603</strain>
    </source>
</reference>
<organism evidence="2 3">
    <name type="scientific">Acer negundo</name>
    <name type="common">Box elder</name>
    <dbReference type="NCBI Taxonomy" id="4023"/>
    <lineage>
        <taxon>Eukaryota</taxon>
        <taxon>Viridiplantae</taxon>
        <taxon>Streptophyta</taxon>
        <taxon>Embryophyta</taxon>
        <taxon>Tracheophyta</taxon>
        <taxon>Spermatophyta</taxon>
        <taxon>Magnoliopsida</taxon>
        <taxon>eudicotyledons</taxon>
        <taxon>Gunneridae</taxon>
        <taxon>Pentapetalae</taxon>
        <taxon>rosids</taxon>
        <taxon>malvids</taxon>
        <taxon>Sapindales</taxon>
        <taxon>Sapindaceae</taxon>
        <taxon>Hippocastanoideae</taxon>
        <taxon>Acereae</taxon>
        <taxon>Acer</taxon>
    </lineage>
</organism>
<dbReference type="AlphaFoldDB" id="A0AAD5NKC0"/>
<evidence type="ECO:0008006" key="4">
    <source>
        <dbReference type="Google" id="ProtNLM"/>
    </source>
</evidence>
<dbReference type="EMBL" id="JAJSOW010000106">
    <property type="protein sequence ID" value="KAI9161907.1"/>
    <property type="molecule type" value="Genomic_DNA"/>
</dbReference>
<evidence type="ECO:0000256" key="1">
    <source>
        <dbReference type="SAM" id="MobiDB-lite"/>
    </source>
</evidence>
<name>A0AAD5NKC0_ACENE</name>
<sequence>MQGRRSLRGPLLPSIDYINQIARENRRELQQCLQQYEGRAPPRCKVSDDEEDYNPFHNEDASSDEANQRQRQRNQPRGRGGDVKVDIPKFDGRSQGDAFLDWLFTVERIFDFNEYLEERKVKLVVIKLKGYASLW</sequence>
<reference evidence="2" key="2">
    <citation type="submission" date="2023-02" db="EMBL/GenBank/DDBJ databases">
        <authorList>
            <person name="Swenson N.G."/>
            <person name="Wegrzyn J.L."/>
            <person name="Mcevoy S.L."/>
        </authorList>
    </citation>
    <scope>NUCLEOTIDE SEQUENCE</scope>
    <source>
        <strain evidence="2">91603</strain>
        <tissue evidence="2">Leaf</tissue>
    </source>
</reference>
<evidence type="ECO:0000313" key="3">
    <source>
        <dbReference type="Proteomes" id="UP001064489"/>
    </source>
</evidence>
<proteinExistence type="predicted"/>